<organism evidence="3 4">
    <name type="scientific">Nocardioides oceani</name>
    <dbReference type="NCBI Taxonomy" id="3058369"/>
    <lineage>
        <taxon>Bacteria</taxon>
        <taxon>Bacillati</taxon>
        <taxon>Actinomycetota</taxon>
        <taxon>Actinomycetes</taxon>
        <taxon>Propionibacteriales</taxon>
        <taxon>Nocardioidaceae</taxon>
        <taxon>Nocardioides</taxon>
    </lineage>
</organism>
<evidence type="ECO:0000256" key="2">
    <source>
        <dbReference type="SAM" id="SignalP"/>
    </source>
</evidence>
<dbReference type="SUPFAM" id="SSF51120">
    <property type="entry name" value="beta-Roll"/>
    <property type="match status" value="1"/>
</dbReference>
<reference evidence="3" key="1">
    <citation type="submission" date="2023-06" db="EMBL/GenBank/DDBJ databases">
        <title>Draft genome sequence of Nocardioides sp. SOB77.</title>
        <authorList>
            <person name="Zhang G."/>
        </authorList>
    </citation>
    <scope>NUCLEOTIDE SEQUENCE</scope>
    <source>
        <strain evidence="3">SOB77</strain>
    </source>
</reference>
<dbReference type="RefSeq" id="WP_300954915.1">
    <property type="nucleotide sequence ID" value="NZ_JAUHJQ010000015.1"/>
</dbReference>
<gene>
    <name evidence="3" type="ORF">QWY28_21520</name>
</gene>
<dbReference type="InterPro" id="IPR011049">
    <property type="entry name" value="Serralysin-like_metalloprot_C"/>
</dbReference>
<dbReference type="Proteomes" id="UP001168620">
    <property type="component" value="Unassembled WGS sequence"/>
</dbReference>
<evidence type="ECO:0000313" key="3">
    <source>
        <dbReference type="EMBL" id="MDN4175558.1"/>
    </source>
</evidence>
<evidence type="ECO:0000313" key="4">
    <source>
        <dbReference type="Proteomes" id="UP001168620"/>
    </source>
</evidence>
<dbReference type="EMBL" id="JAUHJQ010000015">
    <property type="protein sequence ID" value="MDN4175558.1"/>
    <property type="molecule type" value="Genomic_DNA"/>
</dbReference>
<accession>A0ABT8FLK6</accession>
<feature type="chain" id="PRO_5045251398" description="Calcium-binding protein" evidence="2">
    <location>
        <begin position="26"/>
        <end position="426"/>
    </location>
</feature>
<comment type="caution">
    <text evidence="3">The sequence shown here is derived from an EMBL/GenBank/DDBJ whole genome shotgun (WGS) entry which is preliminary data.</text>
</comment>
<proteinExistence type="predicted"/>
<dbReference type="InterPro" id="IPR001343">
    <property type="entry name" value="Hemolysn_Ca-bd"/>
</dbReference>
<feature type="region of interest" description="Disordered" evidence="1">
    <location>
        <begin position="157"/>
        <end position="188"/>
    </location>
</feature>
<evidence type="ECO:0000256" key="1">
    <source>
        <dbReference type="SAM" id="MobiDB-lite"/>
    </source>
</evidence>
<feature type="region of interest" description="Disordered" evidence="1">
    <location>
        <begin position="113"/>
        <end position="140"/>
    </location>
</feature>
<keyword evidence="2" id="KW-0732">Signal</keyword>
<dbReference type="Gene3D" id="2.150.10.10">
    <property type="entry name" value="Serralysin-like metalloprotease, C-terminal"/>
    <property type="match status" value="1"/>
</dbReference>
<sequence length="426" mass="43433">MSGRLTRAAALVVGAGLLPVVPSGAAATADAESCFGLAPTIVAGPGDASVLGTEGDDVILAQDVTNVTALGGDDALCLSGVGWADAGEGDDRVDVSTPGRGWVVLGSGSDLFEGSPERDRVQADEFDGEDSFPGEGPDNTDVVRTYGGGDAVYLADSSAAPSPDRVSLGPGNDRLTSDGGVTGDRRLHGGSGRDVVHLRLFGTRDGEVVLDLETGRATSDGTTFAVVADFEDADVHGTSGPLTVRATDGPNELRVTGGAAIDARGGADRITLHGTPREVLGGPGRDSVAVLGYSDLEDLPVLYDLRRRTFTRGDAVAPFAVENLTVWSTGALREDVVVLGTPGADVVTMRACGGTVRGAGGDDVLRSDAEQCEGTPVTLRGGPGDDRLRGGDEVDVLVGGVGHDRAVGRRGSDRCRAEVERGCELD</sequence>
<keyword evidence="4" id="KW-1185">Reference proteome</keyword>
<dbReference type="PRINTS" id="PR00313">
    <property type="entry name" value="CABNDNGRPT"/>
</dbReference>
<feature type="signal peptide" evidence="2">
    <location>
        <begin position="1"/>
        <end position="25"/>
    </location>
</feature>
<protein>
    <recommendedName>
        <fullName evidence="5">Calcium-binding protein</fullName>
    </recommendedName>
</protein>
<name>A0ABT8FLK6_9ACTN</name>
<dbReference type="Pfam" id="PF00353">
    <property type="entry name" value="HemolysinCabind"/>
    <property type="match status" value="1"/>
</dbReference>
<evidence type="ECO:0008006" key="5">
    <source>
        <dbReference type="Google" id="ProtNLM"/>
    </source>
</evidence>